<name>A0A8H7DA84_9AGAR</name>
<organism evidence="6 7">
    <name type="scientific">Mycena sanguinolenta</name>
    <dbReference type="NCBI Taxonomy" id="230812"/>
    <lineage>
        <taxon>Eukaryota</taxon>
        <taxon>Fungi</taxon>
        <taxon>Dikarya</taxon>
        <taxon>Basidiomycota</taxon>
        <taxon>Agaricomycotina</taxon>
        <taxon>Agaricomycetes</taxon>
        <taxon>Agaricomycetidae</taxon>
        <taxon>Agaricales</taxon>
        <taxon>Marasmiineae</taxon>
        <taxon>Mycenaceae</taxon>
        <taxon>Mycena</taxon>
    </lineage>
</organism>
<keyword evidence="2 4" id="KW-0863">Zinc-finger</keyword>
<evidence type="ECO:0000313" key="6">
    <source>
        <dbReference type="EMBL" id="KAF7367030.1"/>
    </source>
</evidence>
<keyword evidence="3" id="KW-0862">Zinc</keyword>
<evidence type="ECO:0000256" key="1">
    <source>
        <dbReference type="ARBA" id="ARBA00022723"/>
    </source>
</evidence>
<dbReference type="EMBL" id="JACAZH010000006">
    <property type="protein sequence ID" value="KAF7367030.1"/>
    <property type="molecule type" value="Genomic_DNA"/>
</dbReference>
<dbReference type="PROSITE" id="PS50865">
    <property type="entry name" value="ZF_MYND_2"/>
    <property type="match status" value="1"/>
</dbReference>
<feature type="domain" description="MYND-type" evidence="5">
    <location>
        <begin position="424"/>
        <end position="465"/>
    </location>
</feature>
<dbReference type="InterPro" id="IPR002893">
    <property type="entry name" value="Znf_MYND"/>
</dbReference>
<evidence type="ECO:0000256" key="4">
    <source>
        <dbReference type="PROSITE-ProRule" id="PRU00134"/>
    </source>
</evidence>
<accession>A0A8H7DA84</accession>
<gene>
    <name evidence="6" type="ORF">MSAN_00962200</name>
</gene>
<evidence type="ECO:0000313" key="7">
    <source>
        <dbReference type="Proteomes" id="UP000623467"/>
    </source>
</evidence>
<evidence type="ECO:0000259" key="5">
    <source>
        <dbReference type="PROSITE" id="PS50865"/>
    </source>
</evidence>
<dbReference type="Pfam" id="PF01753">
    <property type="entry name" value="zf-MYND"/>
    <property type="match status" value="1"/>
</dbReference>
<proteinExistence type="predicted"/>
<dbReference type="Proteomes" id="UP000623467">
    <property type="component" value="Unassembled WGS sequence"/>
</dbReference>
<dbReference type="OrthoDB" id="3064659at2759"/>
<keyword evidence="1" id="KW-0479">Metal-binding</keyword>
<comment type="caution">
    <text evidence="6">The sequence shown here is derived from an EMBL/GenBank/DDBJ whole genome shotgun (WGS) entry which is preliminary data.</text>
</comment>
<protein>
    <submittedName>
        <fullName evidence="6">MYND-type domain-containing protein</fullName>
    </submittedName>
</protein>
<keyword evidence="7" id="KW-1185">Reference proteome</keyword>
<dbReference type="Gene3D" id="6.10.140.2220">
    <property type="match status" value="1"/>
</dbReference>
<evidence type="ECO:0000256" key="3">
    <source>
        <dbReference type="ARBA" id="ARBA00022833"/>
    </source>
</evidence>
<reference evidence="6" key="1">
    <citation type="submission" date="2020-05" db="EMBL/GenBank/DDBJ databases">
        <title>Mycena genomes resolve the evolution of fungal bioluminescence.</title>
        <authorList>
            <person name="Tsai I.J."/>
        </authorList>
    </citation>
    <scope>NUCLEOTIDE SEQUENCE</scope>
    <source>
        <strain evidence="6">160909Yilan</strain>
    </source>
</reference>
<dbReference type="GO" id="GO:0008270">
    <property type="term" value="F:zinc ion binding"/>
    <property type="evidence" value="ECO:0007669"/>
    <property type="project" value="UniProtKB-KW"/>
</dbReference>
<sequence>MHPCLKLSNLSRLPSPLRARANAAVAGSRDEIVALSDEIPEIAPENLPFLLPLFYALIDTAHIPVALRELRVPGRMPRTIQAVLALRAFFLIMKRYTILSEALLDLWMRAAPWIEFLDEYREHLFSLETLPPRMLYSIFVGFLRRMRENGRNAQVVRLMDESLGLCVVVARAWRHLIDTEGDQPGLLNVANFLVHRTESNDGWDTASFHALLVGAGGPTGFASLLVSHFRRVVSRSDSTITDDTPSLLSGGTWLLCSRGAVEAADAFDDALLSLGFVTTLTTVAQALRHGPEEDAHPILSGVVSVLMFYLSFGSCNTGKRITESLRAGLLPAIISSATVLGEIPDSRLDSLLRTVLPASTVYHSVLSQLRISLAEMSQRDAIRAFAEEGLLDIWKKFSALVESRVQILDKYNRGELKAKRVCDHLECSKNCYTHELRRCGDCSMAYYCSEACQSGDWHAGHRLMCAALARRYYAQSHREKSFMRALIHHEYTTNLEQIALKHLLFMCRTPFLMPHILFDYTEGNCTISVLLPDKGECHPQCHSPCHSPYDFQRVANSGGRIQLHVMKVAEGKKTRTWLFAQKSSPEFFDGLKAIAHTLLPQPSRADLLKCLPAIRNLISSTQK</sequence>
<dbReference type="AlphaFoldDB" id="A0A8H7DA84"/>
<evidence type="ECO:0000256" key="2">
    <source>
        <dbReference type="ARBA" id="ARBA00022771"/>
    </source>
</evidence>
<dbReference type="SUPFAM" id="SSF144232">
    <property type="entry name" value="HIT/MYND zinc finger-like"/>
    <property type="match status" value="1"/>
</dbReference>